<dbReference type="AlphaFoldDB" id="A0A7R9QFC9"/>
<feature type="region of interest" description="Disordered" evidence="3">
    <location>
        <begin position="149"/>
        <end position="243"/>
    </location>
</feature>
<keyword evidence="5" id="KW-1185">Reference proteome</keyword>
<accession>A0A7R9QFC9</accession>
<feature type="region of interest" description="Disordered" evidence="3">
    <location>
        <begin position="426"/>
        <end position="463"/>
    </location>
</feature>
<dbReference type="GO" id="GO:0000056">
    <property type="term" value="P:ribosomal small subunit export from nucleus"/>
    <property type="evidence" value="ECO:0007669"/>
    <property type="project" value="TreeGrafter"/>
</dbReference>
<dbReference type="GO" id="GO:0005829">
    <property type="term" value="C:cytosol"/>
    <property type="evidence" value="ECO:0007669"/>
    <property type="project" value="TreeGrafter"/>
</dbReference>
<dbReference type="Pfam" id="PF04180">
    <property type="entry name" value="LTV"/>
    <property type="match status" value="2"/>
</dbReference>
<dbReference type="PANTHER" id="PTHR21531">
    <property type="entry name" value="LOW-TEMPERATURE VIABILITY PROTEIN LTV1-RELATED"/>
    <property type="match status" value="1"/>
</dbReference>
<evidence type="ECO:0000256" key="1">
    <source>
        <dbReference type="ARBA" id="ARBA00009078"/>
    </source>
</evidence>
<dbReference type="Proteomes" id="UP000759131">
    <property type="component" value="Unassembled WGS sequence"/>
</dbReference>
<feature type="compositionally biased region" description="Basic and acidic residues" evidence="3">
    <location>
        <begin position="448"/>
        <end position="463"/>
    </location>
</feature>
<dbReference type="OrthoDB" id="5852896at2759"/>
<evidence type="ECO:0000313" key="5">
    <source>
        <dbReference type="Proteomes" id="UP000759131"/>
    </source>
</evidence>
<gene>
    <name evidence="4" type="ORF">OSB1V03_LOCUS19299</name>
</gene>
<evidence type="ECO:0000313" key="4">
    <source>
        <dbReference type="EMBL" id="CAD7642772.1"/>
    </source>
</evidence>
<name>A0A7R9QFC9_9ACAR</name>
<comment type="similarity">
    <text evidence="1">Belongs to the LTV1 family.</text>
</comment>
<feature type="non-terminal residue" evidence="4">
    <location>
        <position position="482"/>
    </location>
</feature>
<feature type="compositionally biased region" description="Basic and acidic residues" evidence="3">
    <location>
        <begin position="231"/>
        <end position="242"/>
    </location>
</feature>
<dbReference type="EMBL" id="CAJPIZ010027903">
    <property type="protein sequence ID" value="CAG2119350.1"/>
    <property type="molecule type" value="Genomic_DNA"/>
</dbReference>
<dbReference type="GO" id="GO:0042274">
    <property type="term" value="P:ribosomal small subunit biogenesis"/>
    <property type="evidence" value="ECO:0007669"/>
    <property type="project" value="InterPro"/>
</dbReference>
<dbReference type="GO" id="GO:0005634">
    <property type="term" value="C:nucleus"/>
    <property type="evidence" value="ECO:0007669"/>
    <property type="project" value="TreeGrafter"/>
</dbReference>
<evidence type="ECO:0000256" key="2">
    <source>
        <dbReference type="ARBA" id="ARBA00021561"/>
    </source>
</evidence>
<sequence>MNRKKIFDKKSSVNDTSTQLSITFADQIMNRKKIFDKKSSVKFKLVHRSQRDPLAADESAPQMVFLDINEDKDRKDEQKKYGVYYDDNYDYLQHLRDVEPLSEWQPIEEKTEKTKSDPKKQVKQVMQFPSSLFASAVEEKEGLLNKAVLPVGPQPDWDPEVVAAMDEDFDFDDPNNQLDDDFVLQAEESDDKNKTNDDDDDDNWEDVEDESDDESTICESDNESDDESDGSDDRFSDEETKSHFTNYSMSSSVMRRNEGLTLLDQRFETLYETEYANECEIGSLDFDGIEGSIDLKNSELMNDLVQEFQRMKNEKQMYEKMDSKEFHDFYDKHRNQSKEKEALTEVEIFENSKNRANDGLDCESIISTYSNLYNRPKLITEKSIKYPQRVRINERTGLPIGVLERPGLTARKLAQLNAINDIESDSLKPGSKSVRSGVSRLSELSVRPPDETPEQRRQRKCELKEYRKERRLEKKANKEAFK</sequence>
<feature type="compositionally biased region" description="Acidic residues" evidence="3">
    <location>
        <begin position="197"/>
        <end position="230"/>
    </location>
</feature>
<dbReference type="PANTHER" id="PTHR21531:SF0">
    <property type="entry name" value="PROTEIN LTV1 HOMOLOG"/>
    <property type="match status" value="1"/>
</dbReference>
<feature type="compositionally biased region" description="Acidic residues" evidence="3">
    <location>
        <begin position="165"/>
        <end position="190"/>
    </location>
</feature>
<dbReference type="GO" id="GO:0030688">
    <property type="term" value="C:preribosome, small subunit precursor"/>
    <property type="evidence" value="ECO:0007669"/>
    <property type="project" value="TreeGrafter"/>
</dbReference>
<protein>
    <recommendedName>
        <fullName evidence="2">Protein LTV1 homolog</fullName>
    </recommendedName>
</protein>
<proteinExistence type="inferred from homology"/>
<organism evidence="4">
    <name type="scientific">Medioppia subpectinata</name>
    <dbReference type="NCBI Taxonomy" id="1979941"/>
    <lineage>
        <taxon>Eukaryota</taxon>
        <taxon>Metazoa</taxon>
        <taxon>Ecdysozoa</taxon>
        <taxon>Arthropoda</taxon>
        <taxon>Chelicerata</taxon>
        <taxon>Arachnida</taxon>
        <taxon>Acari</taxon>
        <taxon>Acariformes</taxon>
        <taxon>Sarcoptiformes</taxon>
        <taxon>Oribatida</taxon>
        <taxon>Brachypylina</taxon>
        <taxon>Oppioidea</taxon>
        <taxon>Oppiidae</taxon>
        <taxon>Medioppia</taxon>
    </lineage>
</organism>
<dbReference type="InterPro" id="IPR007307">
    <property type="entry name" value="Ltv1"/>
</dbReference>
<evidence type="ECO:0000256" key="3">
    <source>
        <dbReference type="SAM" id="MobiDB-lite"/>
    </source>
</evidence>
<dbReference type="EMBL" id="OC882478">
    <property type="protein sequence ID" value="CAD7642772.1"/>
    <property type="molecule type" value="Genomic_DNA"/>
</dbReference>
<reference evidence="4" key="1">
    <citation type="submission" date="2020-11" db="EMBL/GenBank/DDBJ databases">
        <authorList>
            <person name="Tran Van P."/>
        </authorList>
    </citation>
    <scope>NUCLEOTIDE SEQUENCE</scope>
</reference>